<dbReference type="AlphaFoldDB" id="A0A4C1WWL4"/>
<comment type="caution">
    <text evidence="3">The sequence shown here is derived from an EMBL/GenBank/DDBJ whole genome shotgun (WGS) entry which is preliminary data.</text>
</comment>
<feature type="chain" id="PRO_5020030052" evidence="2">
    <location>
        <begin position="23"/>
        <end position="150"/>
    </location>
</feature>
<evidence type="ECO:0000313" key="3">
    <source>
        <dbReference type="EMBL" id="GBP55032.1"/>
    </source>
</evidence>
<feature type="compositionally biased region" description="Polar residues" evidence="1">
    <location>
        <begin position="49"/>
        <end position="66"/>
    </location>
</feature>
<sequence>MPAARSFDFFIAFLIAFYSSFNQENEASELARDLKDPGIPESHVVADPDSSSEPPTTVLSRPAVSSSDDELAARLPLLFLAGEWALLEFALELGFVRHARVAVLQIYPARSRDTHLISERDATISLMGALVAGPFGTSPGGRVMGHIIYN</sequence>
<organism evidence="3 4">
    <name type="scientific">Eumeta variegata</name>
    <name type="common">Bagworm moth</name>
    <name type="synonym">Eumeta japonica</name>
    <dbReference type="NCBI Taxonomy" id="151549"/>
    <lineage>
        <taxon>Eukaryota</taxon>
        <taxon>Metazoa</taxon>
        <taxon>Ecdysozoa</taxon>
        <taxon>Arthropoda</taxon>
        <taxon>Hexapoda</taxon>
        <taxon>Insecta</taxon>
        <taxon>Pterygota</taxon>
        <taxon>Neoptera</taxon>
        <taxon>Endopterygota</taxon>
        <taxon>Lepidoptera</taxon>
        <taxon>Glossata</taxon>
        <taxon>Ditrysia</taxon>
        <taxon>Tineoidea</taxon>
        <taxon>Psychidae</taxon>
        <taxon>Oiketicinae</taxon>
        <taxon>Eumeta</taxon>
    </lineage>
</organism>
<feature type="region of interest" description="Disordered" evidence="1">
    <location>
        <begin position="36"/>
        <end position="68"/>
    </location>
</feature>
<gene>
    <name evidence="3" type="ORF">EVAR_46328_1</name>
</gene>
<name>A0A4C1WWL4_EUMVA</name>
<reference evidence="3 4" key="1">
    <citation type="journal article" date="2019" name="Commun. Biol.">
        <title>The bagworm genome reveals a unique fibroin gene that provides high tensile strength.</title>
        <authorList>
            <person name="Kono N."/>
            <person name="Nakamura H."/>
            <person name="Ohtoshi R."/>
            <person name="Tomita M."/>
            <person name="Numata K."/>
            <person name="Arakawa K."/>
        </authorList>
    </citation>
    <scope>NUCLEOTIDE SEQUENCE [LARGE SCALE GENOMIC DNA]</scope>
</reference>
<accession>A0A4C1WWL4</accession>
<dbReference type="EMBL" id="BGZK01000660">
    <property type="protein sequence ID" value="GBP55032.1"/>
    <property type="molecule type" value="Genomic_DNA"/>
</dbReference>
<proteinExistence type="predicted"/>
<evidence type="ECO:0000313" key="4">
    <source>
        <dbReference type="Proteomes" id="UP000299102"/>
    </source>
</evidence>
<keyword evidence="4" id="KW-1185">Reference proteome</keyword>
<dbReference type="Proteomes" id="UP000299102">
    <property type="component" value="Unassembled WGS sequence"/>
</dbReference>
<evidence type="ECO:0000256" key="1">
    <source>
        <dbReference type="SAM" id="MobiDB-lite"/>
    </source>
</evidence>
<protein>
    <submittedName>
        <fullName evidence="3">Uncharacterized protein</fullName>
    </submittedName>
</protein>
<feature type="signal peptide" evidence="2">
    <location>
        <begin position="1"/>
        <end position="22"/>
    </location>
</feature>
<evidence type="ECO:0000256" key="2">
    <source>
        <dbReference type="SAM" id="SignalP"/>
    </source>
</evidence>
<keyword evidence="2" id="KW-0732">Signal</keyword>